<dbReference type="InterPro" id="IPR001638">
    <property type="entry name" value="Solute-binding_3/MltF_N"/>
</dbReference>
<dbReference type="PANTHER" id="PTHR45138:SF9">
    <property type="entry name" value="DIGUANYLATE CYCLASE DGCM-RELATED"/>
    <property type="match status" value="1"/>
</dbReference>
<dbReference type="InterPro" id="IPR043128">
    <property type="entry name" value="Rev_trsase/Diguanyl_cyclase"/>
</dbReference>
<dbReference type="PROSITE" id="PS50887">
    <property type="entry name" value="GGDEF"/>
    <property type="match status" value="1"/>
</dbReference>
<feature type="signal peptide" evidence="4">
    <location>
        <begin position="1"/>
        <end position="23"/>
    </location>
</feature>
<sequence length="464" mass="52593" precursor="true">MFCLKISKNIIFFMLALAHFCLAKPGVGAELSLSEREYIQQHGPFTFCVDPDWPPFEQINAQGVHVGIAADLLRLAAERAKIPLKLVVTQEWQQSIQASQRGDCQMLSFLNQTPLRDAWLVFTVPIFVDRNVIITREEHPYIEDLAAVNHQTMVLPKGTSMEERVRKDFPQLTILLAESESEAFAMVSKKKADMTMRSLMVAIDTIKKEGWFNLKIAGQIPGYENHLRVGIRKEAAPLKDMLNRGIKEISLAERAEVANRHVSIQVQSGIDYGLMAKIIGVFFLILVSNLFWILRLNRANERLKQLSRTDLLTGLPNRSFLNETLQHELLRAHRNGRPLSVVLLDIDHFKQVNDQYGHLVGDQVLVDFAQLLKKTVRGQDHVGRWGGEEFLILCPESDLKQTLVLCDRLHTVVRTHHFATQQQQTFSAGIALFTPPEEADGMLQRADEALYKAKRSGRDQSCIG</sequence>
<dbReference type="PANTHER" id="PTHR45138">
    <property type="entry name" value="REGULATORY COMPONENTS OF SENSORY TRANSDUCTION SYSTEM"/>
    <property type="match status" value="1"/>
</dbReference>
<dbReference type="AlphaFoldDB" id="A0L8E8"/>
<evidence type="ECO:0000256" key="3">
    <source>
        <dbReference type="SAM" id="Phobius"/>
    </source>
</evidence>
<proteinExistence type="predicted"/>
<feature type="transmembrane region" description="Helical" evidence="3">
    <location>
        <begin position="272"/>
        <end position="294"/>
    </location>
</feature>
<evidence type="ECO:0000313" key="6">
    <source>
        <dbReference type="EMBL" id="ABK44241.1"/>
    </source>
</evidence>
<gene>
    <name evidence="6" type="ordered locus">Mmc1_1733</name>
</gene>
<evidence type="ECO:0000259" key="5">
    <source>
        <dbReference type="PROSITE" id="PS50887"/>
    </source>
</evidence>
<dbReference type="SMART" id="SM00062">
    <property type="entry name" value="PBPb"/>
    <property type="match status" value="1"/>
</dbReference>
<keyword evidence="3" id="KW-0812">Transmembrane</keyword>
<dbReference type="SUPFAM" id="SSF55073">
    <property type="entry name" value="Nucleotide cyclase"/>
    <property type="match status" value="1"/>
</dbReference>
<feature type="domain" description="GGDEF" evidence="5">
    <location>
        <begin position="337"/>
        <end position="464"/>
    </location>
</feature>
<dbReference type="Gene3D" id="3.40.190.10">
    <property type="entry name" value="Periplasmic binding protein-like II"/>
    <property type="match status" value="2"/>
</dbReference>
<dbReference type="InterPro" id="IPR029787">
    <property type="entry name" value="Nucleotide_cyclase"/>
</dbReference>
<dbReference type="CDD" id="cd13708">
    <property type="entry name" value="PBP2_BvgS_like_1"/>
    <property type="match status" value="1"/>
</dbReference>
<name>A0L8E8_MAGMM</name>
<evidence type="ECO:0000256" key="4">
    <source>
        <dbReference type="SAM" id="SignalP"/>
    </source>
</evidence>
<keyword evidence="7" id="KW-1185">Reference proteome</keyword>
<dbReference type="STRING" id="156889.Mmc1_1733"/>
<dbReference type="InterPro" id="IPR050469">
    <property type="entry name" value="Diguanylate_Cyclase"/>
</dbReference>
<keyword evidence="3" id="KW-0472">Membrane</keyword>
<dbReference type="Pfam" id="PF00990">
    <property type="entry name" value="GGDEF"/>
    <property type="match status" value="1"/>
</dbReference>
<dbReference type="GO" id="GO:0052621">
    <property type="term" value="F:diguanylate cyclase activity"/>
    <property type="evidence" value="ECO:0007669"/>
    <property type="project" value="UniProtKB-EC"/>
</dbReference>
<dbReference type="HOGENOM" id="CLU_020667_1_0_5"/>
<dbReference type="InterPro" id="IPR000160">
    <property type="entry name" value="GGDEF_dom"/>
</dbReference>
<reference evidence="6 7" key="2">
    <citation type="journal article" date="2012" name="Int. J. Syst. Evol. Microbiol.">
        <title>Magnetococcus marinus gen. nov., sp. nov., a marine, magnetotactic bacterium that represents a novel lineage (Magnetococcaceae fam. nov.; Magnetococcales ord. nov.) at the base of the Alphaproteobacteria.</title>
        <authorList>
            <person name="Bazylinski D.A."/>
            <person name="Williams T.J."/>
            <person name="Lefevre C.T."/>
            <person name="Berg R.J."/>
            <person name="Zhang C.L."/>
            <person name="Bowser S.S."/>
            <person name="Dean A.J."/>
            <person name="Beveridge T.J."/>
        </authorList>
    </citation>
    <scope>NUCLEOTIDE SEQUENCE [LARGE SCALE GENOMIC DNA]</scope>
    <source>
        <strain evidence="7">ATCC BAA-1437 / JCM 17883 / MC-1</strain>
    </source>
</reference>
<dbReference type="Pfam" id="PF00497">
    <property type="entry name" value="SBP_bac_3"/>
    <property type="match status" value="1"/>
</dbReference>
<dbReference type="Gene3D" id="3.30.70.270">
    <property type="match status" value="1"/>
</dbReference>
<dbReference type="EC" id="2.7.7.65" evidence="1"/>
<accession>A0L8E8</accession>
<dbReference type="eggNOG" id="COG3706">
    <property type="taxonomic scope" value="Bacteria"/>
</dbReference>
<feature type="chain" id="PRO_5002625966" description="diguanylate cyclase" evidence="4">
    <location>
        <begin position="24"/>
        <end position="464"/>
    </location>
</feature>
<dbReference type="EMBL" id="CP000471">
    <property type="protein sequence ID" value="ABK44241.1"/>
    <property type="molecule type" value="Genomic_DNA"/>
</dbReference>
<dbReference type="Proteomes" id="UP000002586">
    <property type="component" value="Chromosome"/>
</dbReference>
<dbReference type="KEGG" id="mgm:Mmc1_1733"/>
<keyword evidence="3" id="KW-1133">Transmembrane helix</keyword>
<evidence type="ECO:0000256" key="1">
    <source>
        <dbReference type="ARBA" id="ARBA00012528"/>
    </source>
</evidence>
<protein>
    <recommendedName>
        <fullName evidence="1">diguanylate cyclase</fullName>
        <ecNumber evidence="1">2.7.7.65</ecNumber>
    </recommendedName>
</protein>
<dbReference type="SMART" id="SM00267">
    <property type="entry name" value="GGDEF"/>
    <property type="match status" value="1"/>
</dbReference>
<organism evidence="6 7">
    <name type="scientific">Magnetococcus marinus (strain ATCC BAA-1437 / JCM 17883 / MC-1)</name>
    <dbReference type="NCBI Taxonomy" id="156889"/>
    <lineage>
        <taxon>Bacteria</taxon>
        <taxon>Pseudomonadati</taxon>
        <taxon>Pseudomonadota</taxon>
        <taxon>Magnetococcia</taxon>
        <taxon>Magnetococcales</taxon>
        <taxon>Magnetococcaceae</taxon>
        <taxon>Magnetococcus</taxon>
    </lineage>
</organism>
<dbReference type="NCBIfam" id="TIGR00254">
    <property type="entry name" value="GGDEF"/>
    <property type="match status" value="1"/>
</dbReference>
<comment type="catalytic activity">
    <reaction evidence="2">
        <text>2 GTP = 3',3'-c-di-GMP + 2 diphosphate</text>
        <dbReference type="Rhea" id="RHEA:24898"/>
        <dbReference type="ChEBI" id="CHEBI:33019"/>
        <dbReference type="ChEBI" id="CHEBI:37565"/>
        <dbReference type="ChEBI" id="CHEBI:58805"/>
        <dbReference type="EC" id="2.7.7.65"/>
    </reaction>
</comment>
<dbReference type="SUPFAM" id="SSF53850">
    <property type="entry name" value="Periplasmic binding protein-like II"/>
    <property type="match status" value="1"/>
</dbReference>
<reference evidence="7" key="1">
    <citation type="journal article" date="2009" name="Appl. Environ. Microbiol.">
        <title>Complete genome sequence of the chemolithoautotrophic marine magnetotactic coccus strain MC-1.</title>
        <authorList>
            <person name="Schubbe S."/>
            <person name="Williams T.J."/>
            <person name="Xie G."/>
            <person name="Kiss H.E."/>
            <person name="Brettin T.S."/>
            <person name="Martinez D."/>
            <person name="Ross C.A."/>
            <person name="Schuler D."/>
            <person name="Cox B.L."/>
            <person name="Nealson K.H."/>
            <person name="Bazylinski D.A."/>
        </authorList>
    </citation>
    <scope>NUCLEOTIDE SEQUENCE [LARGE SCALE GENOMIC DNA]</scope>
    <source>
        <strain evidence="7">ATCC BAA-1437 / JCM 17883 / MC-1</strain>
    </source>
</reference>
<dbReference type="CDD" id="cd01949">
    <property type="entry name" value="GGDEF"/>
    <property type="match status" value="1"/>
</dbReference>
<evidence type="ECO:0000256" key="2">
    <source>
        <dbReference type="ARBA" id="ARBA00034247"/>
    </source>
</evidence>
<evidence type="ECO:0000313" key="7">
    <source>
        <dbReference type="Proteomes" id="UP000002586"/>
    </source>
</evidence>
<dbReference type="FunFam" id="3.30.70.270:FF:000001">
    <property type="entry name" value="Diguanylate cyclase domain protein"/>
    <property type="match status" value="1"/>
</dbReference>
<keyword evidence="4" id="KW-0732">Signal</keyword>
<dbReference type="eggNOG" id="COG0834">
    <property type="taxonomic scope" value="Bacteria"/>
</dbReference>